<dbReference type="InterPro" id="IPR015421">
    <property type="entry name" value="PyrdxlP-dep_Trfase_major"/>
</dbReference>
<evidence type="ECO:0000256" key="3">
    <source>
        <dbReference type="RuleBase" id="RU003560"/>
    </source>
</evidence>
<dbReference type="InterPro" id="IPR015422">
    <property type="entry name" value="PyrdxlP-dep_Trfase_small"/>
</dbReference>
<dbReference type="GO" id="GO:0030170">
    <property type="term" value="F:pyridoxal phosphate binding"/>
    <property type="evidence" value="ECO:0007669"/>
    <property type="project" value="InterPro"/>
</dbReference>
<comment type="similarity">
    <text evidence="1 3">Belongs to the class-III pyridoxal-phosphate-dependent aminotransferase family.</text>
</comment>
<keyword evidence="2 3" id="KW-0663">Pyridoxal phosphate</keyword>
<reference evidence="4" key="1">
    <citation type="submission" date="2016-04" db="EMBL/GenBank/DDBJ databases">
        <authorList>
            <person name="Evans L.H."/>
            <person name="Alamgir A."/>
            <person name="Owens N."/>
            <person name="Weber N.D."/>
            <person name="Virtaneva K."/>
            <person name="Barbian K."/>
            <person name="Babar A."/>
            <person name="Rosenke K."/>
        </authorList>
    </citation>
    <scope>NUCLEOTIDE SEQUENCE</scope>
    <source>
        <strain evidence="4">86</strain>
    </source>
</reference>
<gene>
    <name evidence="4" type="ORF">KL86DPRO_20607</name>
</gene>
<dbReference type="Gene3D" id="3.90.1150.10">
    <property type="entry name" value="Aspartate Aminotransferase, domain 1"/>
    <property type="match status" value="1"/>
</dbReference>
<dbReference type="PIRSF" id="PIRSF000521">
    <property type="entry name" value="Transaminase_4ab_Lys_Orn"/>
    <property type="match status" value="1"/>
</dbReference>
<keyword evidence="4" id="KW-0808">Transferase</keyword>
<dbReference type="PANTHER" id="PTHR43094:SF1">
    <property type="entry name" value="AMINOTRANSFERASE CLASS-III"/>
    <property type="match status" value="1"/>
</dbReference>
<dbReference type="InterPro" id="IPR015424">
    <property type="entry name" value="PyrdxlP-dep_Trfase"/>
</dbReference>
<dbReference type="AlphaFoldDB" id="A0A212K338"/>
<dbReference type="PANTHER" id="PTHR43094">
    <property type="entry name" value="AMINOTRANSFERASE"/>
    <property type="match status" value="1"/>
</dbReference>
<evidence type="ECO:0000313" key="4">
    <source>
        <dbReference type="EMBL" id="SBW06121.1"/>
    </source>
</evidence>
<dbReference type="CDD" id="cd00610">
    <property type="entry name" value="OAT_like"/>
    <property type="match status" value="1"/>
</dbReference>
<dbReference type="Pfam" id="PF00202">
    <property type="entry name" value="Aminotran_3"/>
    <property type="match status" value="1"/>
</dbReference>
<evidence type="ECO:0000256" key="2">
    <source>
        <dbReference type="ARBA" id="ARBA00022898"/>
    </source>
</evidence>
<dbReference type="EMBL" id="FLUQ01000002">
    <property type="protein sequence ID" value="SBW06121.1"/>
    <property type="molecule type" value="Genomic_DNA"/>
</dbReference>
<name>A0A212K338_9DELT</name>
<dbReference type="Gene3D" id="3.40.640.10">
    <property type="entry name" value="Type I PLP-dependent aspartate aminotransferase-like (Major domain)"/>
    <property type="match status" value="1"/>
</dbReference>
<evidence type="ECO:0000256" key="1">
    <source>
        <dbReference type="ARBA" id="ARBA00008954"/>
    </source>
</evidence>
<accession>A0A212K338</accession>
<dbReference type="InterPro" id="IPR005814">
    <property type="entry name" value="Aminotrans_3"/>
</dbReference>
<dbReference type="PROSITE" id="PS00600">
    <property type="entry name" value="AA_TRANSFER_CLASS_3"/>
    <property type="match status" value="1"/>
</dbReference>
<dbReference type="InterPro" id="IPR049704">
    <property type="entry name" value="Aminotrans_3_PPA_site"/>
</dbReference>
<dbReference type="SUPFAM" id="SSF53383">
    <property type="entry name" value="PLP-dependent transferases"/>
    <property type="match status" value="1"/>
</dbReference>
<organism evidence="4">
    <name type="scientific">uncultured delta proteobacterium</name>
    <dbReference type="NCBI Taxonomy" id="34034"/>
    <lineage>
        <taxon>Bacteria</taxon>
        <taxon>Deltaproteobacteria</taxon>
        <taxon>environmental samples</taxon>
    </lineage>
</organism>
<protein>
    <submittedName>
        <fullName evidence="4">Putative aminotransferase</fullName>
    </submittedName>
</protein>
<dbReference type="GO" id="GO:0008483">
    <property type="term" value="F:transaminase activity"/>
    <property type="evidence" value="ECO:0007669"/>
    <property type="project" value="UniProtKB-KW"/>
</dbReference>
<proteinExistence type="inferred from homology"/>
<keyword evidence="4" id="KW-0032">Aminotransferase</keyword>
<sequence>MPFPNNSKLMLHRTPKKDVEAGRVPVIVKGEGLYVEDSDGNRYLEMDSGLTRPVSLGYGNKEVAQAVYDQILRLSYFTPCGWANEPAMELAEKIAALAPGDINHVTFECSGSEAVESAMKLAKLYHFYKGNKQRFKAVSRVGAYHGANGLGLRAMGLVLPMRLMFEPSAPGGIFVHSPYCYRCPYKMTYPNCDMFCVTMTEEAILREDPDLIAAFIGETIQQGFGSYSPVKEYWPLIREMCDKHDIVLIMDEVICGFGRTGKMFGIEHFGVVPDIMTMAKCLSSGYVPLGAVGVTDKINDGIENFMHLHTYGNHPVGCAASLATIAILERDNLVERAADMGAYLLQALRDRLGNFPSAGEIRGQGLWVSVDFTTDKKTRPLFPAENLNSLVARALRRGVIIKGVGSAVELAPSFVITTEQIDEFVTVFAQCIEDEEKAMGLRK</sequence>